<gene>
    <name evidence="1" type="ORF">ACFSUL_07665</name>
</gene>
<evidence type="ECO:0000313" key="2">
    <source>
        <dbReference type="Proteomes" id="UP001597506"/>
    </source>
</evidence>
<dbReference type="Proteomes" id="UP001597506">
    <property type="component" value="Unassembled WGS sequence"/>
</dbReference>
<protein>
    <recommendedName>
        <fullName evidence="3">DUF1657 domain-containing protein</fullName>
    </recommendedName>
</protein>
<keyword evidence="2" id="KW-1185">Reference proteome</keyword>
<reference evidence="2" key="1">
    <citation type="journal article" date="2019" name="Int. J. Syst. Evol. Microbiol.">
        <title>The Global Catalogue of Microorganisms (GCM) 10K type strain sequencing project: providing services to taxonomists for standard genome sequencing and annotation.</title>
        <authorList>
            <consortium name="The Broad Institute Genomics Platform"/>
            <consortium name="The Broad Institute Genome Sequencing Center for Infectious Disease"/>
            <person name="Wu L."/>
            <person name="Ma J."/>
        </authorList>
    </citation>
    <scope>NUCLEOTIDE SEQUENCE [LARGE SCALE GENOMIC DNA]</scope>
    <source>
        <strain evidence="2">KCTC 3913</strain>
    </source>
</reference>
<sequence length="60" mass="7046">MERTTIDFMKISQALQSTMTTLSYSEEGADLLAFSNLMDAKRELTQAYEFQLLRENREYD</sequence>
<organism evidence="1 2">
    <name type="scientific">Bacillus seohaeanensis</name>
    <dbReference type="NCBI Taxonomy" id="284580"/>
    <lineage>
        <taxon>Bacteria</taxon>
        <taxon>Bacillati</taxon>
        <taxon>Bacillota</taxon>
        <taxon>Bacilli</taxon>
        <taxon>Bacillales</taxon>
        <taxon>Bacillaceae</taxon>
        <taxon>Bacillus</taxon>
    </lineage>
</organism>
<dbReference type="RefSeq" id="WP_071411545.1">
    <property type="nucleotide sequence ID" value="NZ_JBHUMF010000015.1"/>
</dbReference>
<name>A0ABW5RRL5_9BACI</name>
<evidence type="ECO:0008006" key="3">
    <source>
        <dbReference type="Google" id="ProtNLM"/>
    </source>
</evidence>
<comment type="caution">
    <text evidence="1">The sequence shown here is derived from an EMBL/GenBank/DDBJ whole genome shotgun (WGS) entry which is preliminary data.</text>
</comment>
<dbReference type="EMBL" id="JBHUMF010000015">
    <property type="protein sequence ID" value="MFD2680634.1"/>
    <property type="molecule type" value="Genomic_DNA"/>
</dbReference>
<accession>A0ABW5RRL5</accession>
<evidence type="ECO:0000313" key="1">
    <source>
        <dbReference type="EMBL" id="MFD2680634.1"/>
    </source>
</evidence>
<proteinExistence type="predicted"/>